<feature type="transmembrane region" description="Helical" evidence="1">
    <location>
        <begin position="85"/>
        <end position="107"/>
    </location>
</feature>
<dbReference type="AlphaFoldDB" id="A0A429VB15"/>
<reference evidence="2 3" key="1">
    <citation type="submission" date="2018-12" db="EMBL/GenBank/DDBJ databases">
        <title>Sphingomonas sp. HMF7854 Genome sequencing and assembly.</title>
        <authorList>
            <person name="Cha I."/>
            <person name="Kang H."/>
            <person name="Kim H."/>
            <person name="Kang J."/>
            <person name="Joh K."/>
        </authorList>
    </citation>
    <scope>NUCLEOTIDE SEQUENCE [LARGE SCALE GENOMIC DNA]</scope>
    <source>
        <strain evidence="2 3">HMF7854</strain>
    </source>
</reference>
<dbReference type="EMBL" id="RWJF01000001">
    <property type="protein sequence ID" value="RST31017.1"/>
    <property type="molecule type" value="Genomic_DNA"/>
</dbReference>
<name>A0A429VB15_9SPHN</name>
<gene>
    <name evidence="2" type="ORF">HMF7854_09335</name>
</gene>
<keyword evidence="1" id="KW-1133">Transmembrane helix</keyword>
<dbReference type="InterPro" id="IPR009937">
    <property type="entry name" value="Phage_holin_3_6"/>
</dbReference>
<accession>A0A429VB15</accession>
<proteinExistence type="predicted"/>
<evidence type="ECO:0000313" key="3">
    <source>
        <dbReference type="Proteomes" id="UP000274661"/>
    </source>
</evidence>
<dbReference type="Proteomes" id="UP000274661">
    <property type="component" value="Unassembled WGS sequence"/>
</dbReference>
<feature type="transmembrane region" description="Helical" evidence="1">
    <location>
        <begin position="53"/>
        <end position="79"/>
    </location>
</feature>
<comment type="caution">
    <text evidence="2">The sequence shown here is derived from an EMBL/GenBank/DDBJ whole genome shotgun (WGS) entry which is preliminary data.</text>
</comment>
<protein>
    <submittedName>
        <fullName evidence="2">Phage holin family protein</fullName>
    </submittedName>
</protein>
<keyword evidence="1" id="KW-0472">Membrane</keyword>
<keyword evidence="1" id="KW-0812">Transmembrane</keyword>
<evidence type="ECO:0000256" key="1">
    <source>
        <dbReference type="SAM" id="Phobius"/>
    </source>
</evidence>
<sequence>MLKPRDEAGAPEPDSLGELFHRLVEDGKAYAQAEVNLYKTIGTEKLQAWKTPVILLAVAAFFAHVGALSFAATVFVAFAQIMNPALAGVVTTLLFLVVAAVVGKIGINKLKAPKP</sequence>
<evidence type="ECO:0000313" key="2">
    <source>
        <dbReference type="EMBL" id="RST31017.1"/>
    </source>
</evidence>
<organism evidence="2 3">
    <name type="scientific">Sphingomonas ginkgonis</name>
    <dbReference type="NCBI Taxonomy" id="2315330"/>
    <lineage>
        <taxon>Bacteria</taxon>
        <taxon>Pseudomonadati</taxon>
        <taxon>Pseudomonadota</taxon>
        <taxon>Alphaproteobacteria</taxon>
        <taxon>Sphingomonadales</taxon>
        <taxon>Sphingomonadaceae</taxon>
        <taxon>Sphingomonas</taxon>
    </lineage>
</organism>
<dbReference type="OrthoDB" id="7595734at2"/>
<keyword evidence="3" id="KW-1185">Reference proteome</keyword>
<dbReference type="RefSeq" id="WP_126718850.1">
    <property type="nucleotide sequence ID" value="NZ_RWJF01000001.1"/>
</dbReference>
<dbReference type="Pfam" id="PF07332">
    <property type="entry name" value="Phage_holin_3_6"/>
    <property type="match status" value="1"/>
</dbReference>